<evidence type="ECO:0000259" key="6">
    <source>
        <dbReference type="PROSITE" id="PS50977"/>
    </source>
</evidence>
<dbReference type="Gene3D" id="1.10.357.10">
    <property type="entry name" value="Tetracycline Repressor, domain 2"/>
    <property type="match status" value="1"/>
</dbReference>
<accession>A0A7W9UKD4</accession>
<dbReference type="PANTHER" id="PTHR30055:SF234">
    <property type="entry name" value="HTH-TYPE TRANSCRIPTIONAL REGULATOR BETI"/>
    <property type="match status" value="1"/>
</dbReference>
<dbReference type="Pfam" id="PF00440">
    <property type="entry name" value="TetR_N"/>
    <property type="match status" value="1"/>
</dbReference>
<evidence type="ECO:0000256" key="1">
    <source>
        <dbReference type="ARBA" id="ARBA00022491"/>
    </source>
</evidence>
<keyword evidence="4" id="KW-0804">Transcription</keyword>
<feature type="domain" description="HTH tetR-type" evidence="6">
    <location>
        <begin position="10"/>
        <end position="70"/>
    </location>
</feature>
<feature type="DNA-binding region" description="H-T-H motif" evidence="5">
    <location>
        <begin position="33"/>
        <end position="52"/>
    </location>
</feature>
<name>A0A7W9UKD4_9NOCA</name>
<dbReference type="AlphaFoldDB" id="A0A7W9UKD4"/>
<keyword evidence="2" id="KW-0805">Transcription regulation</keyword>
<dbReference type="GO" id="GO:0003700">
    <property type="term" value="F:DNA-binding transcription factor activity"/>
    <property type="evidence" value="ECO:0007669"/>
    <property type="project" value="TreeGrafter"/>
</dbReference>
<dbReference type="Pfam" id="PF13977">
    <property type="entry name" value="TetR_C_6"/>
    <property type="match status" value="1"/>
</dbReference>
<dbReference type="InterPro" id="IPR009057">
    <property type="entry name" value="Homeodomain-like_sf"/>
</dbReference>
<dbReference type="RefSeq" id="WP_040748179.1">
    <property type="nucleotide sequence ID" value="NZ_JACHIT010000002.1"/>
</dbReference>
<keyword evidence="3 5" id="KW-0238">DNA-binding</keyword>
<sequence length="202" mass="21625">MSSDGRPRGAARRERILDVALKMFADNGFRGASIAEIAAGCGLSQPGLLHHFPTKAALLAAVLEHRDRVDRERLGFDETLRGPAALDRLARLVEHNVHVPGLVRLFTVVSGEAVTVGHPAHAWAVGRYRGLQAWLSRALDGGIADGTIAAGLDTAAVARQVSAMMDGLQLQWLLDPEHVDMAALFRAYIDDLIVRVSAAPAS</sequence>
<dbReference type="InterPro" id="IPR039538">
    <property type="entry name" value="BetI_C"/>
</dbReference>
<dbReference type="EMBL" id="JACHIT010000002">
    <property type="protein sequence ID" value="MBB5916354.1"/>
    <property type="molecule type" value="Genomic_DNA"/>
</dbReference>
<dbReference type="PANTHER" id="PTHR30055">
    <property type="entry name" value="HTH-TYPE TRANSCRIPTIONAL REGULATOR RUTR"/>
    <property type="match status" value="1"/>
</dbReference>
<evidence type="ECO:0000256" key="2">
    <source>
        <dbReference type="ARBA" id="ARBA00023015"/>
    </source>
</evidence>
<evidence type="ECO:0000313" key="7">
    <source>
        <dbReference type="EMBL" id="MBB5916354.1"/>
    </source>
</evidence>
<reference evidence="7 8" key="1">
    <citation type="submission" date="2020-08" db="EMBL/GenBank/DDBJ databases">
        <title>Sequencing the genomes of 1000 actinobacteria strains.</title>
        <authorList>
            <person name="Klenk H.-P."/>
        </authorList>
    </citation>
    <scope>NUCLEOTIDE SEQUENCE [LARGE SCALE GENOMIC DNA]</scope>
    <source>
        <strain evidence="7 8">DSM 43582</strain>
    </source>
</reference>
<evidence type="ECO:0000256" key="3">
    <source>
        <dbReference type="ARBA" id="ARBA00023125"/>
    </source>
</evidence>
<keyword evidence="1" id="KW-0678">Repressor</keyword>
<dbReference type="InterPro" id="IPR036271">
    <property type="entry name" value="Tet_transcr_reg_TetR-rel_C_sf"/>
</dbReference>
<organism evidence="7 8">
    <name type="scientific">Nocardia transvalensis</name>
    <dbReference type="NCBI Taxonomy" id="37333"/>
    <lineage>
        <taxon>Bacteria</taxon>
        <taxon>Bacillati</taxon>
        <taxon>Actinomycetota</taxon>
        <taxon>Actinomycetes</taxon>
        <taxon>Mycobacteriales</taxon>
        <taxon>Nocardiaceae</taxon>
        <taxon>Nocardia</taxon>
    </lineage>
</organism>
<evidence type="ECO:0000256" key="5">
    <source>
        <dbReference type="PROSITE-ProRule" id="PRU00335"/>
    </source>
</evidence>
<dbReference type="GO" id="GO:0000976">
    <property type="term" value="F:transcription cis-regulatory region binding"/>
    <property type="evidence" value="ECO:0007669"/>
    <property type="project" value="TreeGrafter"/>
</dbReference>
<dbReference type="SUPFAM" id="SSF46689">
    <property type="entry name" value="Homeodomain-like"/>
    <property type="match status" value="1"/>
</dbReference>
<dbReference type="SUPFAM" id="SSF48498">
    <property type="entry name" value="Tetracyclin repressor-like, C-terminal domain"/>
    <property type="match status" value="1"/>
</dbReference>
<gene>
    <name evidence="7" type="ORF">BJY24_005266</name>
</gene>
<evidence type="ECO:0000313" key="8">
    <source>
        <dbReference type="Proteomes" id="UP000540412"/>
    </source>
</evidence>
<evidence type="ECO:0000256" key="4">
    <source>
        <dbReference type="ARBA" id="ARBA00023163"/>
    </source>
</evidence>
<comment type="caution">
    <text evidence="7">The sequence shown here is derived from an EMBL/GenBank/DDBJ whole genome shotgun (WGS) entry which is preliminary data.</text>
</comment>
<keyword evidence="8" id="KW-1185">Reference proteome</keyword>
<protein>
    <submittedName>
        <fullName evidence="7">AcrR family transcriptional regulator</fullName>
    </submittedName>
</protein>
<dbReference type="PROSITE" id="PS50977">
    <property type="entry name" value="HTH_TETR_2"/>
    <property type="match status" value="1"/>
</dbReference>
<dbReference type="PRINTS" id="PR00455">
    <property type="entry name" value="HTHTETR"/>
</dbReference>
<dbReference type="InterPro" id="IPR001647">
    <property type="entry name" value="HTH_TetR"/>
</dbReference>
<proteinExistence type="predicted"/>
<dbReference type="InterPro" id="IPR050109">
    <property type="entry name" value="HTH-type_TetR-like_transc_reg"/>
</dbReference>
<dbReference type="Proteomes" id="UP000540412">
    <property type="component" value="Unassembled WGS sequence"/>
</dbReference>